<feature type="repeat" description="WD" evidence="3">
    <location>
        <begin position="335"/>
        <end position="376"/>
    </location>
</feature>
<accession>A0ABX2D2C1</accession>
<sequence>MSYCLNPNCSKPQNPPAAKICRNCRSKLLLRDRYRAIKAIGQGGFGRTFLAVDEDKPSKPRCVIKQFLPAETQLIPSASNRNSKKAAELFEQEAMRLDELGKHPQIPELLAYSIQDSRQYVVQEFIDGQNLAQIVETEGTFRQNQIQDLLNSLLPVLHFIHSHNVIHRDIKPGNIIRRADKQLVLVDFGAAKIATGTALLKTGTSIGSPEYIAPEQARGKAFFTSDLYSLGVTCLYLLTQVSPFDLFDPGEDAWIWRQYLANNPVSEQLGKILDKMIANATNRRYQTAVEVLKEINPQVAIDLAIPQTNSKLVKPGKTPAQPQQPTYNWQCLHTLTGHKNLIYSVAFSPNGEVVASGSDDKTIKLWRVEDGHEIVTLTGHTNSVYTVAFSPDGLMLASSSHDKTVKLWRMKDGQEIRTLIGHSNSVYGAAFSPDGEIIASCSWDQTIKIWRVKDGQEIRTLGGHTNLVYFVAFSPDGETIASSSWDRTVKIWRVKDGNLIRTLTDHTDSVRCIAFSPNGEFLASGSHDNTIKIWWVKDWQEVLTIPGHSWYVDSIAFSPDGEILASSSNQTIKIWRVKDGQEICNIAGHNNSVYSVNFSPEGEFLASGSSDKTIKIWQNMMFV</sequence>
<feature type="binding site" evidence="4">
    <location>
        <position position="65"/>
    </location>
    <ligand>
        <name>ATP</name>
        <dbReference type="ChEBI" id="CHEBI:30616"/>
    </ligand>
</feature>
<dbReference type="Gene3D" id="2.130.10.10">
    <property type="entry name" value="YVTN repeat-like/Quinoprotein amine dehydrogenase"/>
    <property type="match status" value="3"/>
</dbReference>
<reference evidence="6 7" key="1">
    <citation type="journal article" date="2020" name="Sci. Rep.">
        <title>A novel cyanobacterial geosmin producer, revising GeoA distribution and dispersion patterns in Bacteria.</title>
        <authorList>
            <person name="Churro C."/>
            <person name="Semedo-Aguiar A.P."/>
            <person name="Silva A.D."/>
            <person name="Pereira-Leal J.B."/>
            <person name="Leite R.B."/>
        </authorList>
    </citation>
    <scope>NUCLEOTIDE SEQUENCE [LARGE SCALE GENOMIC DNA]</scope>
    <source>
        <strain evidence="6 7">IPMA8</strain>
    </source>
</reference>
<feature type="repeat" description="WD" evidence="3">
    <location>
        <begin position="419"/>
        <end position="460"/>
    </location>
</feature>
<dbReference type="PRINTS" id="PR00320">
    <property type="entry name" value="GPROTEINBRPT"/>
</dbReference>
<evidence type="ECO:0000256" key="3">
    <source>
        <dbReference type="PROSITE-ProRule" id="PRU00221"/>
    </source>
</evidence>
<dbReference type="CDD" id="cd00200">
    <property type="entry name" value="WD40"/>
    <property type="match status" value="1"/>
</dbReference>
<proteinExistence type="predicted"/>
<dbReference type="InterPro" id="IPR001680">
    <property type="entry name" value="WD40_rpt"/>
</dbReference>
<dbReference type="SMART" id="SM00320">
    <property type="entry name" value="WD40"/>
    <property type="match status" value="7"/>
</dbReference>
<dbReference type="CDD" id="cd14014">
    <property type="entry name" value="STKc_PknB_like"/>
    <property type="match status" value="1"/>
</dbReference>
<evidence type="ECO:0000256" key="4">
    <source>
        <dbReference type="PROSITE-ProRule" id="PRU10141"/>
    </source>
</evidence>
<organism evidence="6 7">
    <name type="scientific">Microcoleus asticus IPMA8</name>
    <dbReference type="NCBI Taxonomy" id="2563858"/>
    <lineage>
        <taxon>Bacteria</taxon>
        <taxon>Bacillati</taxon>
        <taxon>Cyanobacteriota</taxon>
        <taxon>Cyanophyceae</taxon>
        <taxon>Oscillatoriophycideae</taxon>
        <taxon>Oscillatoriales</taxon>
        <taxon>Microcoleaceae</taxon>
        <taxon>Microcoleus</taxon>
        <taxon>Microcoleus asticus</taxon>
    </lineage>
</organism>
<dbReference type="InterPro" id="IPR036322">
    <property type="entry name" value="WD40_repeat_dom_sf"/>
</dbReference>
<evidence type="ECO:0000259" key="5">
    <source>
        <dbReference type="PROSITE" id="PS50011"/>
    </source>
</evidence>
<evidence type="ECO:0000256" key="2">
    <source>
        <dbReference type="ARBA" id="ARBA00022737"/>
    </source>
</evidence>
<protein>
    <submittedName>
        <fullName evidence="6">Serine/threonine-protein kinase B</fullName>
        <ecNumber evidence="6">2.7.11.1</ecNumber>
    </submittedName>
</protein>
<dbReference type="PROSITE" id="PS50011">
    <property type="entry name" value="PROTEIN_KINASE_DOM"/>
    <property type="match status" value="1"/>
</dbReference>
<dbReference type="PROSITE" id="PS50082">
    <property type="entry name" value="WD_REPEATS_2"/>
    <property type="match status" value="7"/>
</dbReference>
<dbReference type="Gene3D" id="1.10.510.10">
    <property type="entry name" value="Transferase(Phosphotransferase) domain 1"/>
    <property type="match status" value="1"/>
</dbReference>
<gene>
    <name evidence="6" type="primary">spkB_16</name>
    <name evidence="6" type="ORF">E5S67_03561</name>
</gene>
<evidence type="ECO:0000313" key="7">
    <source>
        <dbReference type="Proteomes" id="UP000702425"/>
    </source>
</evidence>
<dbReference type="SUPFAM" id="SSF56112">
    <property type="entry name" value="Protein kinase-like (PK-like)"/>
    <property type="match status" value="1"/>
</dbReference>
<feature type="repeat" description="WD" evidence="3">
    <location>
        <begin position="586"/>
        <end position="618"/>
    </location>
</feature>
<feature type="repeat" description="WD" evidence="3">
    <location>
        <begin position="545"/>
        <end position="585"/>
    </location>
</feature>
<dbReference type="PROSITE" id="PS50294">
    <property type="entry name" value="WD_REPEATS_REGION"/>
    <property type="match status" value="7"/>
</dbReference>
<comment type="caution">
    <text evidence="6">The sequence shown here is derived from an EMBL/GenBank/DDBJ whole genome shotgun (WGS) entry which is preliminary data.</text>
</comment>
<keyword evidence="4" id="KW-0547">Nucleotide-binding</keyword>
<dbReference type="InterPro" id="IPR015943">
    <property type="entry name" value="WD40/YVTN_repeat-like_dom_sf"/>
</dbReference>
<feature type="repeat" description="WD" evidence="3">
    <location>
        <begin position="461"/>
        <end position="502"/>
    </location>
</feature>
<dbReference type="EMBL" id="SRRZ01000065">
    <property type="protein sequence ID" value="NQE35825.1"/>
    <property type="molecule type" value="Genomic_DNA"/>
</dbReference>
<dbReference type="SMART" id="SM00220">
    <property type="entry name" value="S_TKc"/>
    <property type="match status" value="1"/>
</dbReference>
<dbReference type="EC" id="2.7.11.1" evidence="6"/>
<evidence type="ECO:0000256" key="1">
    <source>
        <dbReference type="ARBA" id="ARBA00022574"/>
    </source>
</evidence>
<keyword evidence="7" id="KW-1185">Reference proteome</keyword>
<evidence type="ECO:0000313" key="6">
    <source>
        <dbReference type="EMBL" id="NQE35825.1"/>
    </source>
</evidence>
<dbReference type="RefSeq" id="WP_172189505.1">
    <property type="nucleotide sequence ID" value="NZ_CAWPPK010000280.1"/>
</dbReference>
<feature type="domain" description="Protein kinase" evidence="5">
    <location>
        <begin position="34"/>
        <end position="299"/>
    </location>
</feature>
<keyword evidence="1 3" id="KW-0853">WD repeat</keyword>
<dbReference type="Gene3D" id="3.30.200.20">
    <property type="entry name" value="Phosphorylase Kinase, domain 1"/>
    <property type="match status" value="1"/>
</dbReference>
<dbReference type="PROSITE" id="PS00107">
    <property type="entry name" value="PROTEIN_KINASE_ATP"/>
    <property type="match status" value="1"/>
</dbReference>
<keyword evidence="6" id="KW-0418">Kinase</keyword>
<dbReference type="InterPro" id="IPR020472">
    <property type="entry name" value="WD40_PAC1"/>
</dbReference>
<dbReference type="GO" id="GO:0004674">
    <property type="term" value="F:protein serine/threonine kinase activity"/>
    <property type="evidence" value="ECO:0007669"/>
    <property type="project" value="UniProtKB-EC"/>
</dbReference>
<dbReference type="Pfam" id="PF00400">
    <property type="entry name" value="WD40"/>
    <property type="match status" value="7"/>
</dbReference>
<dbReference type="InterPro" id="IPR017441">
    <property type="entry name" value="Protein_kinase_ATP_BS"/>
</dbReference>
<keyword evidence="6" id="KW-0808">Transferase</keyword>
<feature type="repeat" description="WD" evidence="3">
    <location>
        <begin position="377"/>
        <end position="418"/>
    </location>
</feature>
<dbReference type="PANTHER" id="PTHR19879:SF9">
    <property type="entry name" value="TRANSCRIPTION INITIATION FACTOR TFIID SUBUNIT 5"/>
    <property type="match status" value="1"/>
</dbReference>
<dbReference type="NCBIfam" id="NF045510">
    <property type="entry name" value="4Cys_prefix_kin"/>
    <property type="match status" value="1"/>
</dbReference>
<keyword evidence="2" id="KW-0677">Repeat</keyword>
<dbReference type="Proteomes" id="UP000702425">
    <property type="component" value="Unassembled WGS sequence"/>
</dbReference>
<dbReference type="SUPFAM" id="SSF50978">
    <property type="entry name" value="WD40 repeat-like"/>
    <property type="match status" value="1"/>
</dbReference>
<dbReference type="InterPro" id="IPR011009">
    <property type="entry name" value="Kinase-like_dom_sf"/>
</dbReference>
<dbReference type="PANTHER" id="PTHR19879">
    <property type="entry name" value="TRANSCRIPTION INITIATION FACTOR TFIID"/>
    <property type="match status" value="1"/>
</dbReference>
<dbReference type="Pfam" id="PF00069">
    <property type="entry name" value="Pkinase"/>
    <property type="match status" value="1"/>
</dbReference>
<dbReference type="InterPro" id="IPR000719">
    <property type="entry name" value="Prot_kinase_dom"/>
</dbReference>
<keyword evidence="4" id="KW-0067">ATP-binding</keyword>
<feature type="repeat" description="WD" evidence="3">
    <location>
        <begin position="503"/>
        <end position="544"/>
    </location>
</feature>
<name>A0ABX2D2C1_9CYAN</name>